<dbReference type="GO" id="GO:0005737">
    <property type="term" value="C:cytoplasm"/>
    <property type="evidence" value="ECO:0007669"/>
    <property type="project" value="InterPro"/>
</dbReference>
<sequence>ADEQGKMNLSIKDVGGEVLVVSQFTLYADTSAGNRPSFVKAAKPETARPLYELFVQKLKEEGVKVATGSFGEYMQIESLADGPVTILLEVENR</sequence>
<name>A0A7C1NN24_UNCKA</name>
<dbReference type="EC" id="3.1.1.96" evidence="2"/>
<dbReference type="Proteomes" id="UP000885744">
    <property type="component" value="Unassembled WGS sequence"/>
</dbReference>
<dbReference type="InterPro" id="IPR023509">
    <property type="entry name" value="DTD-like_sf"/>
</dbReference>
<organism evidence="2">
    <name type="scientific">candidate division WWE3 bacterium</name>
    <dbReference type="NCBI Taxonomy" id="2053526"/>
    <lineage>
        <taxon>Bacteria</taxon>
        <taxon>Katanobacteria</taxon>
    </lineage>
</organism>
<gene>
    <name evidence="2" type="ORF">ENI09_01450</name>
</gene>
<dbReference type="GO" id="GO:0051500">
    <property type="term" value="F:D-tyrosyl-tRNA(Tyr) deacylase activity"/>
    <property type="evidence" value="ECO:0007669"/>
    <property type="project" value="TreeGrafter"/>
</dbReference>
<dbReference type="NCBIfam" id="TIGR00256">
    <property type="entry name" value="D-aminoacyl-tRNA deacylase"/>
    <property type="match status" value="1"/>
</dbReference>
<proteinExistence type="inferred from homology"/>
<dbReference type="PANTHER" id="PTHR10472:SF5">
    <property type="entry name" value="D-AMINOACYL-TRNA DEACYLASE 1"/>
    <property type="match status" value="1"/>
</dbReference>
<accession>A0A7C1NN24</accession>
<evidence type="ECO:0000313" key="2">
    <source>
        <dbReference type="EMBL" id="HEB14054.1"/>
    </source>
</evidence>
<protein>
    <submittedName>
        <fullName evidence="2">D-tyrosyl-tRNA(Tyr) deacylase</fullName>
        <ecNumber evidence="2">3.1.1.96</ecNumber>
    </submittedName>
</protein>
<keyword evidence="2" id="KW-0378">Hydrolase</keyword>
<dbReference type="EMBL" id="DRHH01000060">
    <property type="protein sequence ID" value="HEB14054.1"/>
    <property type="molecule type" value="Genomic_DNA"/>
</dbReference>
<comment type="caution">
    <text evidence="2">The sequence shown here is derived from an EMBL/GenBank/DDBJ whole genome shotgun (WGS) entry which is preliminary data.</text>
</comment>
<dbReference type="InterPro" id="IPR003732">
    <property type="entry name" value="Daa-tRNA_deacyls_DTD"/>
</dbReference>
<dbReference type="Gene3D" id="3.50.80.10">
    <property type="entry name" value="D-tyrosyl-tRNA(Tyr) deacylase"/>
    <property type="match status" value="1"/>
</dbReference>
<dbReference type="PANTHER" id="PTHR10472">
    <property type="entry name" value="D-TYROSYL-TRNA TYR DEACYLASE"/>
    <property type="match status" value="1"/>
</dbReference>
<feature type="non-terminal residue" evidence="2">
    <location>
        <position position="1"/>
    </location>
</feature>
<dbReference type="AlphaFoldDB" id="A0A7C1NN24"/>
<dbReference type="SUPFAM" id="SSF69500">
    <property type="entry name" value="DTD-like"/>
    <property type="match status" value="1"/>
</dbReference>
<dbReference type="Pfam" id="PF02580">
    <property type="entry name" value="Tyr_Deacylase"/>
    <property type="match status" value="1"/>
</dbReference>
<comment type="similarity">
    <text evidence="1">Belongs to the DTD family.</text>
</comment>
<reference evidence="2" key="1">
    <citation type="journal article" date="2020" name="mSystems">
        <title>Genome- and Community-Level Interaction Insights into Carbon Utilization and Element Cycling Functions of Hydrothermarchaeota in Hydrothermal Sediment.</title>
        <authorList>
            <person name="Zhou Z."/>
            <person name="Liu Y."/>
            <person name="Xu W."/>
            <person name="Pan J."/>
            <person name="Luo Z.H."/>
            <person name="Li M."/>
        </authorList>
    </citation>
    <scope>NUCLEOTIDE SEQUENCE [LARGE SCALE GENOMIC DNA]</scope>
    <source>
        <strain evidence="2">HyVt-365</strain>
    </source>
</reference>
<evidence type="ECO:0000256" key="1">
    <source>
        <dbReference type="ARBA" id="ARBA00009673"/>
    </source>
</evidence>